<protein>
    <submittedName>
        <fullName evidence="1">Uncharacterized protein</fullName>
    </submittedName>
</protein>
<comment type="caution">
    <text evidence="1">The sequence shown here is derived from an EMBL/GenBank/DDBJ whole genome shotgun (WGS) entry which is preliminary data.</text>
</comment>
<reference evidence="1 2" key="1">
    <citation type="journal article" date="2021" name="BMC Genomics">
        <title>Datura genome reveals duplications of psychoactive alkaloid biosynthetic genes and high mutation rate following tissue culture.</title>
        <authorList>
            <person name="Rajewski A."/>
            <person name="Carter-House D."/>
            <person name="Stajich J."/>
            <person name="Litt A."/>
        </authorList>
    </citation>
    <scope>NUCLEOTIDE SEQUENCE [LARGE SCALE GENOMIC DNA]</scope>
    <source>
        <strain evidence="1">AR-01</strain>
    </source>
</reference>
<gene>
    <name evidence="1" type="ORF">HAX54_006724</name>
</gene>
<accession>A0ABS8TAR8</accession>
<sequence>MEQTDHKSKVCIAYSVVDQSTSVPSRTGIEILAAQTTVVRRAPHTLGALIRLVRHTGHSTAIPVRCQLPSYSLRQPRFAILALFSNN</sequence>
<proteinExistence type="predicted"/>
<evidence type="ECO:0000313" key="1">
    <source>
        <dbReference type="EMBL" id="MCD7468477.1"/>
    </source>
</evidence>
<evidence type="ECO:0000313" key="2">
    <source>
        <dbReference type="Proteomes" id="UP000823775"/>
    </source>
</evidence>
<organism evidence="1 2">
    <name type="scientific">Datura stramonium</name>
    <name type="common">Jimsonweed</name>
    <name type="synonym">Common thornapple</name>
    <dbReference type="NCBI Taxonomy" id="4076"/>
    <lineage>
        <taxon>Eukaryota</taxon>
        <taxon>Viridiplantae</taxon>
        <taxon>Streptophyta</taxon>
        <taxon>Embryophyta</taxon>
        <taxon>Tracheophyta</taxon>
        <taxon>Spermatophyta</taxon>
        <taxon>Magnoliopsida</taxon>
        <taxon>eudicotyledons</taxon>
        <taxon>Gunneridae</taxon>
        <taxon>Pentapetalae</taxon>
        <taxon>asterids</taxon>
        <taxon>lamiids</taxon>
        <taxon>Solanales</taxon>
        <taxon>Solanaceae</taxon>
        <taxon>Solanoideae</taxon>
        <taxon>Datureae</taxon>
        <taxon>Datura</taxon>
    </lineage>
</organism>
<dbReference type="EMBL" id="JACEIK010001342">
    <property type="protein sequence ID" value="MCD7468477.1"/>
    <property type="molecule type" value="Genomic_DNA"/>
</dbReference>
<name>A0ABS8TAR8_DATST</name>
<dbReference type="Proteomes" id="UP000823775">
    <property type="component" value="Unassembled WGS sequence"/>
</dbReference>
<keyword evidence="2" id="KW-1185">Reference proteome</keyword>